<sequence>MRKLNTFLVTGYSRAPQGTSMYEVHKHAGIVLEINFDTHTIERVDFTFVADLTKDFFKRLLEGYCLEKGLDSLIERIQSHYFAPSQQAVIVALQAAVQRYWDCLKEKNE</sequence>
<dbReference type="InterPro" id="IPR024617">
    <property type="entry name" value="DUF3870"/>
</dbReference>
<organism evidence="2 3">
    <name type="scientific">Halalkalibacillus sediminis</name>
    <dbReference type="NCBI Taxonomy" id="2018042"/>
    <lineage>
        <taxon>Bacteria</taxon>
        <taxon>Bacillati</taxon>
        <taxon>Bacillota</taxon>
        <taxon>Bacilli</taxon>
        <taxon>Bacillales</taxon>
        <taxon>Bacillaceae</taxon>
        <taxon>Halalkalibacillus</taxon>
    </lineage>
</organism>
<feature type="domain" description="DUF3870" evidence="1">
    <location>
        <begin position="8"/>
        <end position="100"/>
    </location>
</feature>
<accession>A0A2I0QRM8</accession>
<evidence type="ECO:0000313" key="2">
    <source>
        <dbReference type="EMBL" id="PKR76730.1"/>
    </source>
</evidence>
<dbReference type="EMBL" id="PJNH01000004">
    <property type="protein sequence ID" value="PKR76730.1"/>
    <property type="molecule type" value="Genomic_DNA"/>
</dbReference>
<gene>
    <name evidence="2" type="ORF">CEY16_12995</name>
</gene>
<dbReference type="RefSeq" id="WP_101332480.1">
    <property type="nucleotide sequence ID" value="NZ_PJNH01000004.1"/>
</dbReference>
<dbReference type="OrthoDB" id="2931914at2"/>
<evidence type="ECO:0000313" key="3">
    <source>
        <dbReference type="Proteomes" id="UP000243524"/>
    </source>
</evidence>
<keyword evidence="3" id="KW-1185">Reference proteome</keyword>
<dbReference type="Pfam" id="PF12986">
    <property type="entry name" value="DUF3870"/>
    <property type="match status" value="1"/>
</dbReference>
<proteinExistence type="predicted"/>
<protein>
    <recommendedName>
        <fullName evidence="1">DUF3870 domain-containing protein</fullName>
    </recommendedName>
</protein>
<dbReference type="Proteomes" id="UP000243524">
    <property type="component" value="Unassembled WGS sequence"/>
</dbReference>
<name>A0A2I0QRM8_9BACI</name>
<evidence type="ECO:0000259" key="1">
    <source>
        <dbReference type="Pfam" id="PF12986"/>
    </source>
</evidence>
<reference evidence="2 3" key="1">
    <citation type="submission" date="2017-06" db="EMBL/GenBank/DDBJ databases">
        <title>the draft geome sequence of Illustriluteabacillus marina B3227.</title>
        <authorList>
            <person name="He R.-H."/>
            <person name="Du Z.-J."/>
        </authorList>
    </citation>
    <scope>NUCLEOTIDE SEQUENCE [LARGE SCALE GENOMIC DNA]</scope>
    <source>
        <strain evidence="2 3">B3227</strain>
    </source>
</reference>
<dbReference type="AlphaFoldDB" id="A0A2I0QRM8"/>
<comment type="caution">
    <text evidence="2">The sequence shown here is derived from an EMBL/GenBank/DDBJ whole genome shotgun (WGS) entry which is preliminary data.</text>
</comment>